<dbReference type="SUPFAM" id="SSF53448">
    <property type="entry name" value="Nucleotide-diphospho-sugar transferases"/>
    <property type="match status" value="1"/>
</dbReference>
<name>A0A2H0W718_9BACT</name>
<comment type="caution">
    <text evidence="8">The sequence shown here is derived from an EMBL/GenBank/DDBJ whole genome shotgun (WGS) entry which is preliminary data.</text>
</comment>
<evidence type="ECO:0000256" key="5">
    <source>
        <dbReference type="ARBA" id="ARBA00048493"/>
    </source>
</evidence>
<keyword evidence="2" id="KW-0548">Nucleotidyltransferase</keyword>
<dbReference type="GO" id="GO:0019134">
    <property type="term" value="F:glucosamine-1-phosphate N-acetyltransferase activity"/>
    <property type="evidence" value="ECO:0007669"/>
    <property type="project" value="UniProtKB-EC"/>
</dbReference>
<feature type="domain" description="Nucleotidyl transferase" evidence="7">
    <location>
        <begin position="5"/>
        <end position="232"/>
    </location>
</feature>
<dbReference type="PANTHER" id="PTHR43584">
    <property type="entry name" value="NUCLEOTIDYL TRANSFERASE"/>
    <property type="match status" value="1"/>
</dbReference>
<dbReference type="Proteomes" id="UP000231382">
    <property type="component" value="Unassembled WGS sequence"/>
</dbReference>
<comment type="function">
    <text evidence="6">Catalyzes the last two sequential reactions in the de novo biosynthetic pathway for UDP-N-acetylglucosamine (UDP-GlcNAc). The C-terminal domain catalyzes the transfer of acetyl group from acetyl coenzyme A to glucosamine-1-phosphate (GlcN-1-P) to produce N-acetylglucosamine-1-phosphate (GlcNAc-1-P), which is converted into UDP-GlcNAc by the transfer of uridine 5-monophosphate (from uridine 5-triphosphate), a reaction catalyzed by the N-terminal domain.</text>
</comment>
<sequence>MKYAAIILGAGKGTRMNEGRASAIPKVMFEIAGKPIIYWSVKLVKDSGIDKTVVVVGYKKELIEEYFSCHTNDDDKVCDKVEFAVQEQQLGTGHATASAKSVLDGQTEAVAVFYGDNPLYKPETVKKLLELYEVEKPTIAMMTVVFDNPEFWAFGRIIKNADGNVIDIVEQKDCSPEQLKIEESNPGFYIFNAEWLWSNVEKLESNNAQGEFYLTDMIRIAASQGKKVVSMPVSEIGEALGINNPEQQKKAEEIILRRQSVS</sequence>
<dbReference type="GO" id="GO:0003977">
    <property type="term" value="F:UDP-N-acetylglucosamine diphosphorylase activity"/>
    <property type="evidence" value="ECO:0007669"/>
    <property type="project" value="UniProtKB-EC"/>
</dbReference>
<dbReference type="EMBL" id="PEZW01000009">
    <property type="protein sequence ID" value="PIS07893.1"/>
    <property type="molecule type" value="Genomic_DNA"/>
</dbReference>
<dbReference type="Gene3D" id="3.90.550.10">
    <property type="entry name" value="Spore Coat Polysaccharide Biosynthesis Protein SpsA, Chain A"/>
    <property type="match status" value="1"/>
</dbReference>
<dbReference type="CDD" id="cd02540">
    <property type="entry name" value="GT2_GlmU_N_bac"/>
    <property type="match status" value="1"/>
</dbReference>
<organism evidence="8 9">
    <name type="scientific">Candidatus Berkelbacteria bacterium CG10_big_fil_rev_8_21_14_0_10_43_13</name>
    <dbReference type="NCBI Taxonomy" id="1974514"/>
    <lineage>
        <taxon>Bacteria</taxon>
        <taxon>Candidatus Berkelbacteria</taxon>
    </lineage>
</organism>
<keyword evidence="3" id="KW-0012">Acyltransferase</keyword>
<dbReference type="InterPro" id="IPR029044">
    <property type="entry name" value="Nucleotide-diphossugar_trans"/>
</dbReference>
<evidence type="ECO:0000313" key="9">
    <source>
        <dbReference type="Proteomes" id="UP000231382"/>
    </source>
</evidence>
<evidence type="ECO:0000256" key="6">
    <source>
        <dbReference type="ARBA" id="ARBA00049628"/>
    </source>
</evidence>
<evidence type="ECO:0000256" key="2">
    <source>
        <dbReference type="ARBA" id="ARBA00022695"/>
    </source>
</evidence>
<evidence type="ECO:0000313" key="8">
    <source>
        <dbReference type="EMBL" id="PIS07893.1"/>
    </source>
</evidence>
<dbReference type="AlphaFoldDB" id="A0A2H0W718"/>
<evidence type="ECO:0000259" key="7">
    <source>
        <dbReference type="Pfam" id="PF00483"/>
    </source>
</evidence>
<dbReference type="PANTHER" id="PTHR43584:SF3">
    <property type="entry name" value="BIFUNCTIONAL PROTEIN GLMU"/>
    <property type="match status" value="1"/>
</dbReference>
<dbReference type="Pfam" id="PF00483">
    <property type="entry name" value="NTP_transferase"/>
    <property type="match status" value="1"/>
</dbReference>
<dbReference type="InterPro" id="IPR005835">
    <property type="entry name" value="NTP_transferase_dom"/>
</dbReference>
<comment type="catalytic activity">
    <reaction evidence="4">
        <text>alpha-D-glucosamine 1-phosphate + acetyl-CoA = N-acetyl-alpha-D-glucosamine 1-phosphate + CoA + H(+)</text>
        <dbReference type="Rhea" id="RHEA:13725"/>
        <dbReference type="ChEBI" id="CHEBI:15378"/>
        <dbReference type="ChEBI" id="CHEBI:57287"/>
        <dbReference type="ChEBI" id="CHEBI:57288"/>
        <dbReference type="ChEBI" id="CHEBI:57776"/>
        <dbReference type="ChEBI" id="CHEBI:58516"/>
        <dbReference type="EC" id="2.3.1.157"/>
    </reaction>
</comment>
<evidence type="ECO:0000256" key="4">
    <source>
        <dbReference type="ARBA" id="ARBA00048247"/>
    </source>
</evidence>
<evidence type="ECO:0000256" key="1">
    <source>
        <dbReference type="ARBA" id="ARBA00022679"/>
    </source>
</evidence>
<dbReference type="InterPro" id="IPR050065">
    <property type="entry name" value="GlmU-like"/>
</dbReference>
<proteinExistence type="predicted"/>
<reference evidence="9" key="1">
    <citation type="submission" date="2017-09" db="EMBL/GenBank/DDBJ databases">
        <title>Depth-based differentiation of microbial function through sediment-hosted aquifers and enrichment of novel symbionts in the deep terrestrial subsurface.</title>
        <authorList>
            <person name="Probst A.J."/>
            <person name="Ladd B."/>
            <person name="Jarett J.K."/>
            <person name="Geller-Mcgrath D.E."/>
            <person name="Sieber C.M.K."/>
            <person name="Emerson J.B."/>
            <person name="Anantharaman K."/>
            <person name="Thomas B.C."/>
            <person name="Malmstrom R."/>
            <person name="Stieglmeier M."/>
            <person name="Klingl A."/>
            <person name="Woyke T."/>
            <person name="Ryan C.M."/>
            <person name="Banfield J.F."/>
        </authorList>
    </citation>
    <scope>NUCLEOTIDE SEQUENCE [LARGE SCALE GENOMIC DNA]</scope>
</reference>
<gene>
    <name evidence="8" type="ORF">COT78_01520</name>
</gene>
<keyword evidence="1" id="KW-0808">Transferase</keyword>
<evidence type="ECO:0000256" key="3">
    <source>
        <dbReference type="ARBA" id="ARBA00023315"/>
    </source>
</evidence>
<protein>
    <recommendedName>
        <fullName evidence="7">Nucleotidyl transferase domain-containing protein</fullName>
    </recommendedName>
</protein>
<accession>A0A2H0W718</accession>
<comment type="catalytic activity">
    <reaction evidence="5">
        <text>N-acetyl-alpha-D-glucosamine 1-phosphate + UTP + H(+) = UDP-N-acetyl-alpha-D-glucosamine + diphosphate</text>
        <dbReference type="Rhea" id="RHEA:13509"/>
        <dbReference type="ChEBI" id="CHEBI:15378"/>
        <dbReference type="ChEBI" id="CHEBI:33019"/>
        <dbReference type="ChEBI" id="CHEBI:46398"/>
        <dbReference type="ChEBI" id="CHEBI:57705"/>
        <dbReference type="ChEBI" id="CHEBI:57776"/>
        <dbReference type="EC" id="2.7.7.23"/>
    </reaction>
</comment>